<reference evidence="3" key="1">
    <citation type="submission" date="2016-06" db="UniProtKB">
        <authorList>
            <consortium name="WormBaseParasite"/>
        </authorList>
    </citation>
    <scope>IDENTIFICATION</scope>
</reference>
<protein>
    <submittedName>
        <fullName evidence="1 3">Uncharacterized protein</fullName>
    </submittedName>
</protein>
<dbReference type="Proteomes" id="UP000267606">
    <property type="component" value="Unassembled WGS sequence"/>
</dbReference>
<evidence type="ECO:0000313" key="1">
    <source>
        <dbReference type="EMBL" id="VDO80035.1"/>
    </source>
</evidence>
<dbReference type="WBParaSite" id="OFLC_0001186801-mRNA-1">
    <property type="protein sequence ID" value="OFLC_0001186801-mRNA-1"/>
    <property type="gene ID" value="OFLC_0001186801"/>
</dbReference>
<dbReference type="STRING" id="387005.A0A183HWK6"/>
<dbReference type="AlphaFoldDB" id="A0A183HWK6"/>
<keyword evidence="2" id="KW-1185">Reference proteome</keyword>
<proteinExistence type="predicted"/>
<evidence type="ECO:0000313" key="3">
    <source>
        <dbReference type="WBParaSite" id="OFLC_0001186801-mRNA-1"/>
    </source>
</evidence>
<sequence>MSKQMKEEEVKFRKWKMMADRKMMQFKNQCYFHKYRLTLSSSKVRKREVELAREQQTKNLQLAVYRRKYEEANACNRRLQMQLAKSTTRTKMCCDGQFISALNDELAVAYSAAEAEVHCQVLIEQRKILSTQQQKLQKMLGKLLKEPPAKVCH</sequence>
<gene>
    <name evidence="1" type="ORF">OFLC_LOCUS11875</name>
</gene>
<organism evidence="3">
    <name type="scientific">Onchocerca flexuosa</name>
    <dbReference type="NCBI Taxonomy" id="387005"/>
    <lineage>
        <taxon>Eukaryota</taxon>
        <taxon>Metazoa</taxon>
        <taxon>Ecdysozoa</taxon>
        <taxon>Nematoda</taxon>
        <taxon>Chromadorea</taxon>
        <taxon>Rhabditida</taxon>
        <taxon>Spirurina</taxon>
        <taxon>Spiruromorpha</taxon>
        <taxon>Filarioidea</taxon>
        <taxon>Onchocercidae</taxon>
        <taxon>Onchocerca</taxon>
    </lineage>
</organism>
<name>A0A183HWK6_9BILA</name>
<evidence type="ECO:0000313" key="2">
    <source>
        <dbReference type="Proteomes" id="UP000267606"/>
    </source>
</evidence>
<accession>A0A183HWK6</accession>
<reference evidence="1 2" key="2">
    <citation type="submission" date="2018-11" db="EMBL/GenBank/DDBJ databases">
        <authorList>
            <consortium name="Pathogen Informatics"/>
        </authorList>
    </citation>
    <scope>NUCLEOTIDE SEQUENCE [LARGE SCALE GENOMIC DNA]</scope>
</reference>
<dbReference type="EMBL" id="UZAJ01017727">
    <property type="protein sequence ID" value="VDO80035.1"/>
    <property type="molecule type" value="Genomic_DNA"/>
</dbReference>